<name>A0A180G0Y9_PUCT1</name>
<gene>
    <name evidence="1" type="ORF">PTTG_30077</name>
</gene>
<reference evidence="2" key="4">
    <citation type="submission" date="2025-05" db="UniProtKB">
        <authorList>
            <consortium name="EnsemblFungi"/>
        </authorList>
    </citation>
    <scope>IDENTIFICATION</scope>
    <source>
        <strain evidence="2">isolate 1-1 / race 1 (BBBD)</strain>
    </source>
</reference>
<dbReference type="Proteomes" id="UP000005240">
    <property type="component" value="Unassembled WGS sequence"/>
</dbReference>
<proteinExistence type="predicted"/>
<dbReference type="VEuPathDB" id="FungiDB:PTTG_30077"/>
<reference evidence="1" key="2">
    <citation type="submission" date="2016-05" db="EMBL/GenBank/DDBJ databases">
        <title>Comparative analysis highlights variable genome content of wheat rusts and divergence of the mating loci.</title>
        <authorList>
            <person name="Cuomo C.A."/>
            <person name="Bakkeren G."/>
            <person name="Szabo L."/>
            <person name="Khalil H."/>
            <person name="Joly D."/>
            <person name="Goldberg J."/>
            <person name="Young S."/>
            <person name="Zeng Q."/>
            <person name="Fellers J."/>
        </authorList>
    </citation>
    <scope>NUCLEOTIDE SEQUENCE [LARGE SCALE GENOMIC DNA]</scope>
    <source>
        <strain evidence="1">1-1 BBBD Race 1</strain>
    </source>
</reference>
<dbReference type="EMBL" id="ADAS02001673">
    <property type="protein sequence ID" value="OAV86109.1"/>
    <property type="molecule type" value="Genomic_DNA"/>
</dbReference>
<reference evidence="2 3" key="3">
    <citation type="journal article" date="2017" name="G3 (Bethesda)">
        <title>Comparative analysis highlights variable genome content of wheat rusts and divergence of the mating loci.</title>
        <authorList>
            <person name="Cuomo C.A."/>
            <person name="Bakkeren G."/>
            <person name="Khalil H.B."/>
            <person name="Panwar V."/>
            <person name="Joly D."/>
            <person name="Linning R."/>
            <person name="Sakthikumar S."/>
            <person name="Song X."/>
            <person name="Adiconis X."/>
            <person name="Fan L."/>
            <person name="Goldberg J.M."/>
            <person name="Levin J.Z."/>
            <person name="Young S."/>
            <person name="Zeng Q."/>
            <person name="Anikster Y."/>
            <person name="Bruce M."/>
            <person name="Wang M."/>
            <person name="Yin C."/>
            <person name="McCallum B."/>
            <person name="Szabo L.J."/>
            <person name="Hulbert S."/>
            <person name="Chen X."/>
            <person name="Fellers J.P."/>
        </authorList>
    </citation>
    <scope>NUCLEOTIDE SEQUENCE</scope>
    <source>
        <strain evidence="2">isolate 1-1 / race 1 (BBBD)</strain>
        <strain evidence="3">Isolate 1-1 / race 1 (BBBD)</strain>
    </source>
</reference>
<evidence type="ECO:0000313" key="3">
    <source>
        <dbReference type="Proteomes" id="UP000005240"/>
    </source>
</evidence>
<reference evidence="1" key="1">
    <citation type="submission" date="2009-11" db="EMBL/GenBank/DDBJ databases">
        <authorList>
            <consortium name="The Broad Institute Genome Sequencing Platform"/>
            <person name="Ward D."/>
            <person name="Feldgarden M."/>
            <person name="Earl A."/>
            <person name="Young S.K."/>
            <person name="Zeng Q."/>
            <person name="Koehrsen M."/>
            <person name="Alvarado L."/>
            <person name="Berlin A."/>
            <person name="Bochicchio J."/>
            <person name="Borenstein D."/>
            <person name="Chapman S.B."/>
            <person name="Chen Z."/>
            <person name="Engels R."/>
            <person name="Freedman E."/>
            <person name="Gellesch M."/>
            <person name="Goldberg J."/>
            <person name="Griggs A."/>
            <person name="Gujja S."/>
            <person name="Heilman E."/>
            <person name="Heiman D."/>
            <person name="Hepburn T."/>
            <person name="Howarth C."/>
            <person name="Jen D."/>
            <person name="Larson L."/>
            <person name="Lewis B."/>
            <person name="Mehta T."/>
            <person name="Park D."/>
            <person name="Pearson M."/>
            <person name="Roberts A."/>
            <person name="Saif S."/>
            <person name="Shea T."/>
            <person name="Shenoy N."/>
            <person name="Sisk P."/>
            <person name="Stolte C."/>
            <person name="Sykes S."/>
            <person name="Thomson T."/>
            <person name="Walk T."/>
            <person name="White J."/>
            <person name="Yandava C."/>
            <person name="Izard J."/>
            <person name="Baranova O.V."/>
            <person name="Blanton J.M."/>
            <person name="Tanner A.C."/>
            <person name="Dewhirst F.E."/>
            <person name="Haas B."/>
            <person name="Nusbaum C."/>
            <person name="Birren B."/>
        </authorList>
    </citation>
    <scope>NUCLEOTIDE SEQUENCE [LARGE SCALE GENOMIC DNA]</scope>
    <source>
        <strain evidence="1">1-1 BBBD Race 1</strain>
    </source>
</reference>
<sequence length="163" mass="17778">QAPIYTHLPTRYNSSTTSHATTTTHRHANAQYKPCIPDYEGAKFHCNRALVITTTLLPSQPYSTSPQLALFLLNHLPKKASNYQIKLDASCVPPPPLPLHSNKTGNADTGLCFQGRDADLPCARAQVVNDGAVLSPALSDPFPHPRRNLFSLPRCAIPTALSR</sequence>
<evidence type="ECO:0000313" key="2">
    <source>
        <dbReference type="EnsemblFungi" id="PTTG_30077-t43_1-p1"/>
    </source>
</evidence>
<keyword evidence="3" id="KW-1185">Reference proteome</keyword>
<dbReference type="AlphaFoldDB" id="A0A180G0Y9"/>
<feature type="non-terminal residue" evidence="1">
    <location>
        <position position="1"/>
    </location>
</feature>
<dbReference type="EnsemblFungi" id="PTTG_30077-t43_1">
    <property type="protein sequence ID" value="PTTG_30077-t43_1-p1"/>
    <property type="gene ID" value="PTTG_30077"/>
</dbReference>
<organism evidence="1">
    <name type="scientific">Puccinia triticina (isolate 1-1 / race 1 (BBBD))</name>
    <name type="common">Brown leaf rust fungus</name>
    <dbReference type="NCBI Taxonomy" id="630390"/>
    <lineage>
        <taxon>Eukaryota</taxon>
        <taxon>Fungi</taxon>
        <taxon>Dikarya</taxon>
        <taxon>Basidiomycota</taxon>
        <taxon>Pucciniomycotina</taxon>
        <taxon>Pucciniomycetes</taxon>
        <taxon>Pucciniales</taxon>
        <taxon>Pucciniaceae</taxon>
        <taxon>Puccinia</taxon>
    </lineage>
</organism>
<accession>A0A180G0Y9</accession>
<protein>
    <submittedName>
        <fullName evidence="1 2">Uncharacterized protein</fullName>
    </submittedName>
</protein>
<evidence type="ECO:0000313" key="1">
    <source>
        <dbReference type="EMBL" id="OAV86109.1"/>
    </source>
</evidence>